<evidence type="ECO:0000313" key="4">
    <source>
        <dbReference type="EnsemblProtists" id="EKX45963"/>
    </source>
</evidence>
<accession>L1JBP9</accession>
<dbReference type="AlphaFoldDB" id="L1JBP9"/>
<reference evidence="5" key="2">
    <citation type="submission" date="2012-11" db="EMBL/GenBank/DDBJ databases">
        <authorList>
            <person name="Kuo A."/>
            <person name="Curtis B.A."/>
            <person name="Tanifuji G."/>
            <person name="Burki F."/>
            <person name="Gruber A."/>
            <person name="Irimia M."/>
            <person name="Maruyama S."/>
            <person name="Arias M.C."/>
            <person name="Ball S.G."/>
            <person name="Gile G.H."/>
            <person name="Hirakawa Y."/>
            <person name="Hopkins J.F."/>
            <person name="Rensing S.A."/>
            <person name="Schmutz J."/>
            <person name="Symeonidi A."/>
            <person name="Elias M."/>
            <person name="Eveleigh R.J."/>
            <person name="Herman E.K."/>
            <person name="Klute M.J."/>
            <person name="Nakayama T."/>
            <person name="Obornik M."/>
            <person name="Reyes-Prieto A."/>
            <person name="Armbrust E.V."/>
            <person name="Aves S.J."/>
            <person name="Beiko R.G."/>
            <person name="Coutinho P."/>
            <person name="Dacks J.B."/>
            <person name="Durnford D.G."/>
            <person name="Fast N.M."/>
            <person name="Green B.R."/>
            <person name="Grisdale C."/>
            <person name="Hempe F."/>
            <person name="Henrissat B."/>
            <person name="Hoppner M.P."/>
            <person name="Ishida K.-I."/>
            <person name="Kim E."/>
            <person name="Koreny L."/>
            <person name="Kroth P.G."/>
            <person name="Liu Y."/>
            <person name="Malik S.-B."/>
            <person name="Maier U.G."/>
            <person name="McRose D."/>
            <person name="Mock T."/>
            <person name="Neilson J.A."/>
            <person name="Onodera N.T."/>
            <person name="Poole A.M."/>
            <person name="Pritham E.J."/>
            <person name="Richards T.A."/>
            <person name="Rocap G."/>
            <person name="Roy S.W."/>
            <person name="Sarai C."/>
            <person name="Schaack S."/>
            <person name="Shirato S."/>
            <person name="Slamovits C.H."/>
            <person name="Spencer D.F."/>
            <person name="Suzuki S."/>
            <person name="Worden A.Z."/>
            <person name="Zauner S."/>
            <person name="Barry K."/>
            <person name="Bell C."/>
            <person name="Bharti A.K."/>
            <person name="Crow J.A."/>
            <person name="Grimwood J."/>
            <person name="Kramer R."/>
            <person name="Lindquist E."/>
            <person name="Lucas S."/>
            <person name="Salamov A."/>
            <person name="McFadden G.I."/>
            <person name="Lane C.E."/>
            <person name="Keeling P.J."/>
            <person name="Gray M.W."/>
            <person name="Grigoriev I.V."/>
            <person name="Archibald J.M."/>
        </authorList>
    </citation>
    <scope>NUCLEOTIDE SEQUENCE</scope>
    <source>
        <strain evidence="5">CCMP2712</strain>
    </source>
</reference>
<dbReference type="PaxDb" id="55529-EKX45963"/>
<dbReference type="InterPro" id="IPR004000">
    <property type="entry name" value="Actin"/>
</dbReference>
<dbReference type="RefSeq" id="XP_005832943.1">
    <property type="nucleotide sequence ID" value="XM_005832886.1"/>
</dbReference>
<proteinExistence type="inferred from homology"/>
<dbReference type="EnsemblProtists" id="EKX45963">
    <property type="protein sequence ID" value="EKX45963"/>
    <property type="gene ID" value="GUITHDRAFT_138456"/>
</dbReference>
<protein>
    <recommendedName>
        <fullName evidence="6">Actin-related protein 8</fullName>
    </recommendedName>
</protein>
<dbReference type="EMBL" id="JH992996">
    <property type="protein sequence ID" value="EKX45963.1"/>
    <property type="molecule type" value="Genomic_DNA"/>
</dbReference>
<organism evidence="3">
    <name type="scientific">Guillardia theta (strain CCMP2712)</name>
    <name type="common">Cryptophyte</name>
    <dbReference type="NCBI Taxonomy" id="905079"/>
    <lineage>
        <taxon>Eukaryota</taxon>
        <taxon>Cryptophyceae</taxon>
        <taxon>Pyrenomonadales</taxon>
        <taxon>Geminigeraceae</taxon>
        <taxon>Guillardia</taxon>
    </lineage>
</organism>
<dbReference type="eggNOG" id="KOG0797">
    <property type="taxonomic scope" value="Eukaryota"/>
</dbReference>
<dbReference type="SMART" id="SM00268">
    <property type="entry name" value="ACTIN"/>
    <property type="match status" value="1"/>
</dbReference>
<dbReference type="PANTHER" id="PTHR11937">
    <property type="entry name" value="ACTIN"/>
    <property type="match status" value="1"/>
</dbReference>
<evidence type="ECO:0000256" key="2">
    <source>
        <dbReference type="SAM" id="MobiDB-lite"/>
    </source>
</evidence>
<feature type="compositionally biased region" description="Basic and acidic residues" evidence="2">
    <location>
        <begin position="58"/>
        <end position="76"/>
    </location>
</feature>
<sequence length="635" mass="70637">MAEPLQTASMEEEEQEDDELDEEAEESTTVQDEGIVDEESANQEKPEQETVKKKKGSKKDDSGENQVKESPAEAKKRISNTIVLQPGTENLRVGRATDESPTVVPHCIARLLVEDAEDPADFSLPPASSDKNWLQEKQREMLEVERSLKRWSGPTRKTPTGEGDKVDEEIISAPGEEPEILGASLGSAAFYCGSSALRVTCQRRSDGTRYSLHRPFRRGRLFAKPSLEVAACDLQAIWEHAIRDVLSIPLQELANMACVLIVPANICKMDIKIMADVLLTRMQFGSLAVVQDASCSSYQAHSHTSCVVDIGAGKTSVTVVEDGSCVPCASERTKDGGRGARAEDGVGFHLGYGGLDMERMLLALLKESSPASDKPPSSEGKKSILSKFDANEPYHCEELRMFKERTCYILGAQQDIFWKNDEMRLALPNQPSTLHRLRILSPACLPPMGLFHPKLFEPLDWKLAKRKRWADAEEIVDDDFVLDMLQNRSGGQGDKEDRLLLRDEYLFLPSGSPLCLSDVIRDAIARVMQMHEMSKETKLAEFTQKLYGNIILAGGCSGIKGLAEAIEQRLSKIKPAFVNQATVLVNPKSRSSLHLAWCGGKLVASAECYREIFVKRKEWQDRGIQVLRERVCFPW</sequence>
<dbReference type="InterPro" id="IPR043129">
    <property type="entry name" value="ATPase_NBD"/>
</dbReference>
<feature type="compositionally biased region" description="Acidic residues" evidence="2">
    <location>
        <begin position="10"/>
        <end position="26"/>
    </location>
</feature>
<dbReference type="OrthoDB" id="5572108at2759"/>
<evidence type="ECO:0000313" key="5">
    <source>
        <dbReference type="Proteomes" id="UP000011087"/>
    </source>
</evidence>
<dbReference type="GeneID" id="17302673"/>
<comment type="similarity">
    <text evidence="1">Belongs to the actin family.</text>
</comment>
<feature type="region of interest" description="Disordered" evidence="2">
    <location>
        <begin position="1"/>
        <end position="86"/>
    </location>
</feature>
<dbReference type="SUPFAM" id="SSF53067">
    <property type="entry name" value="Actin-like ATPase domain"/>
    <property type="match status" value="2"/>
</dbReference>
<evidence type="ECO:0000313" key="3">
    <source>
        <dbReference type="EMBL" id="EKX45963.1"/>
    </source>
</evidence>
<dbReference type="Gene3D" id="3.90.640.10">
    <property type="entry name" value="Actin, Chain A, domain 4"/>
    <property type="match status" value="1"/>
</dbReference>
<dbReference type="Proteomes" id="UP000011087">
    <property type="component" value="Unassembled WGS sequence"/>
</dbReference>
<keyword evidence="5" id="KW-1185">Reference proteome</keyword>
<dbReference type="Pfam" id="PF00022">
    <property type="entry name" value="Actin"/>
    <property type="match status" value="1"/>
</dbReference>
<name>L1JBP9_GUITC</name>
<dbReference type="HOGENOM" id="CLU_006974_1_0_1"/>
<gene>
    <name evidence="3" type="ORF">GUITHDRAFT_138456</name>
</gene>
<dbReference type="Gene3D" id="3.30.420.40">
    <property type="match status" value="2"/>
</dbReference>
<evidence type="ECO:0000256" key="1">
    <source>
        <dbReference type="RuleBase" id="RU000487"/>
    </source>
</evidence>
<reference evidence="4" key="3">
    <citation type="submission" date="2015-06" db="UniProtKB">
        <authorList>
            <consortium name="EnsemblProtists"/>
        </authorList>
    </citation>
    <scope>IDENTIFICATION</scope>
</reference>
<dbReference type="CDD" id="cd10206">
    <property type="entry name" value="ASKHA_NBD_Arp8-like"/>
    <property type="match status" value="1"/>
</dbReference>
<dbReference type="KEGG" id="gtt:GUITHDRAFT_138456"/>
<dbReference type="OMA" id="PMWDNYP"/>
<reference evidence="3 5" key="1">
    <citation type="journal article" date="2012" name="Nature">
        <title>Algal genomes reveal evolutionary mosaicism and the fate of nucleomorphs.</title>
        <authorList>
            <consortium name="DOE Joint Genome Institute"/>
            <person name="Curtis B.A."/>
            <person name="Tanifuji G."/>
            <person name="Burki F."/>
            <person name="Gruber A."/>
            <person name="Irimia M."/>
            <person name="Maruyama S."/>
            <person name="Arias M.C."/>
            <person name="Ball S.G."/>
            <person name="Gile G.H."/>
            <person name="Hirakawa Y."/>
            <person name="Hopkins J.F."/>
            <person name="Kuo A."/>
            <person name="Rensing S.A."/>
            <person name="Schmutz J."/>
            <person name="Symeonidi A."/>
            <person name="Elias M."/>
            <person name="Eveleigh R.J."/>
            <person name="Herman E.K."/>
            <person name="Klute M.J."/>
            <person name="Nakayama T."/>
            <person name="Obornik M."/>
            <person name="Reyes-Prieto A."/>
            <person name="Armbrust E.V."/>
            <person name="Aves S.J."/>
            <person name="Beiko R.G."/>
            <person name="Coutinho P."/>
            <person name="Dacks J.B."/>
            <person name="Durnford D.G."/>
            <person name="Fast N.M."/>
            <person name="Green B.R."/>
            <person name="Grisdale C.J."/>
            <person name="Hempel F."/>
            <person name="Henrissat B."/>
            <person name="Hoppner M.P."/>
            <person name="Ishida K."/>
            <person name="Kim E."/>
            <person name="Koreny L."/>
            <person name="Kroth P.G."/>
            <person name="Liu Y."/>
            <person name="Malik S.B."/>
            <person name="Maier U.G."/>
            <person name="McRose D."/>
            <person name="Mock T."/>
            <person name="Neilson J.A."/>
            <person name="Onodera N.T."/>
            <person name="Poole A.M."/>
            <person name="Pritham E.J."/>
            <person name="Richards T.A."/>
            <person name="Rocap G."/>
            <person name="Roy S.W."/>
            <person name="Sarai C."/>
            <person name="Schaack S."/>
            <person name="Shirato S."/>
            <person name="Slamovits C.H."/>
            <person name="Spencer D.F."/>
            <person name="Suzuki S."/>
            <person name="Worden A.Z."/>
            <person name="Zauner S."/>
            <person name="Barry K."/>
            <person name="Bell C."/>
            <person name="Bharti A.K."/>
            <person name="Crow J.A."/>
            <person name="Grimwood J."/>
            <person name="Kramer R."/>
            <person name="Lindquist E."/>
            <person name="Lucas S."/>
            <person name="Salamov A."/>
            <person name="McFadden G.I."/>
            <person name="Lane C.E."/>
            <person name="Keeling P.J."/>
            <person name="Gray M.W."/>
            <person name="Grigoriev I.V."/>
            <person name="Archibald J.M."/>
        </authorList>
    </citation>
    <scope>NUCLEOTIDE SEQUENCE</scope>
    <source>
        <strain evidence="3 5">CCMP2712</strain>
    </source>
</reference>
<feature type="compositionally biased region" description="Basic and acidic residues" evidence="2">
    <location>
        <begin position="42"/>
        <end position="51"/>
    </location>
</feature>
<dbReference type="STRING" id="905079.L1JBP9"/>
<evidence type="ECO:0008006" key="6">
    <source>
        <dbReference type="Google" id="ProtNLM"/>
    </source>
</evidence>